<dbReference type="RefSeq" id="WP_145272103.1">
    <property type="nucleotide sequence ID" value="NZ_CP036426.1"/>
</dbReference>
<feature type="transmembrane region" description="Helical" evidence="5">
    <location>
        <begin position="282"/>
        <end position="306"/>
    </location>
</feature>
<proteinExistence type="predicted"/>
<dbReference type="GO" id="GO:0005384">
    <property type="term" value="F:manganese ion transmembrane transporter activity"/>
    <property type="evidence" value="ECO:0007669"/>
    <property type="project" value="TreeGrafter"/>
</dbReference>
<evidence type="ECO:0000256" key="1">
    <source>
        <dbReference type="ARBA" id="ARBA00004141"/>
    </source>
</evidence>
<reference evidence="6 7" key="1">
    <citation type="submission" date="2019-02" db="EMBL/GenBank/DDBJ databases">
        <title>Deep-cultivation of Planctomycetes and their phenomic and genomic characterization uncovers novel biology.</title>
        <authorList>
            <person name="Wiegand S."/>
            <person name="Jogler M."/>
            <person name="Boedeker C."/>
            <person name="Pinto D."/>
            <person name="Vollmers J."/>
            <person name="Rivas-Marin E."/>
            <person name="Kohn T."/>
            <person name="Peeters S.H."/>
            <person name="Heuer A."/>
            <person name="Rast P."/>
            <person name="Oberbeckmann S."/>
            <person name="Bunk B."/>
            <person name="Jeske O."/>
            <person name="Meyerdierks A."/>
            <person name="Storesund J.E."/>
            <person name="Kallscheuer N."/>
            <person name="Luecker S."/>
            <person name="Lage O.M."/>
            <person name="Pohl T."/>
            <person name="Merkel B.J."/>
            <person name="Hornburger P."/>
            <person name="Mueller R.-W."/>
            <person name="Bruemmer F."/>
            <person name="Labrenz M."/>
            <person name="Spormann A.M."/>
            <person name="Op den Camp H."/>
            <person name="Overmann J."/>
            <person name="Amann R."/>
            <person name="Jetten M.S.M."/>
            <person name="Mascher T."/>
            <person name="Medema M.H."/>
            <person name="Devos D.P."/>
            <person name="Kaster A.-K."/>
            <person name="Ovreas L."/>
            <person name="Rohde M."/>
            <person name="Galperin M.Y."/>
            <person name="Jogler C."/>
        </authorList>
    </citation>
    <scope>NUCLEOTIDE SEQUENCE [LARGE SCALE GENOMIC DNA]</scope>
    <source>
        <strain evidence="6 7">ElP</strain>
    </source>
</reference>
<dbReference type="PANTHER" id="PTHR11706">
    <property type="entry name" value="SOLUTE CARRIER PROTEIN FAMILY 11 MEMBER"/>
    <property type="match status" value="1"/>
</dbReference>
<feature type="transmembrane region" description="Helical" evidence="5">
    <location>
        <begin position="65"/>
        <end position="88"/>
    </location>
</feature>
<dbReference type="GO" id="GO:0005886">
    <property type="term" value="C:plasma membrane"/>
    <property type="evidence" value="ECO:0007669"/>
    <property type="project" value="TreeGrafter"/>
</dbReference>
<dbReference type="GO" id="GO:0015086">
    <property type="term" value="F:cadmium ion transmembrane transporter activity"/>
    <property type="evidence" value="ECO:0007669"/>
    <property type="project" value="TreeGrafter"/>
</dbReference>
<dbReference type="Pfam" id="PF01566">
    <property type="entry name" value="Nramp"/>
    <property type="match status" value="1"/>
</dbReference>
<evidence type="ECO:0000256" key="5">
    <source>
        <dbReference type="SAM" id="Phobius"/>
    </source>
</evidence>
<dbReference type="NCBIfam" id="NF037982">
    <property type="entry name" value="Nramp_1"/>
    <property type="match status" value="1"/>
</dbReference>
<dbReference type="OrthoDB" id="9787548at2"/>
<keyword evidence="7" id="KW-1185">Reference proteome</keyword>
<sequence>MSSTTTAEPAEDPRIGMLDQIQEPPSTLSRAFRQVGPGLILAAAIVGTGELIATTHAGAKAGFVLLWLVIVSCFIKVFVQVELGRYAVSTGRTTFSGFRSLPGPGPVLVWWCAGMLMVTQLQIGAMIAGIGQAAHMVLPGASETLGPALGLGDRPELLWGVLVTALTAAMLWTGSYRLVERTMTAFVAVFTLMTVLCVALLPKEVAINWDEIASGLTFRLPRDREVIMAALAMFGITGVGATELLSYPYWCMEKGYARSVGARDGSAPWAARARGWLRVMQLDAWVSMVIYMVATVAFFLLGAAVLHDQTEAVGLPDRVDEMINTLVRMYEPALGPTAARWFLVCGAIAVLYSTLFAATAGTGRLLADFLRVCGYYPSDSEVYRRRWVRFFCVALPILGLLLYISLGNPVTMVTIGGLMQAVTLPLIAAAAVFLRYKRTDQRLTGGMLWDLLLWLSMLGLVFAGGYLAADRLGII</sequence>
<gene>
    <name evidence="6" type="ORF">ElP_39900</name>
</gene>
<feature type="transmembrane region" description="Helical" evidence="5">
    <location>
        <begin position="448"/>
        <end position="469"/>
    </location>
</feature>
<dbReference type="GO" id="GO:0034755">
    <property type="term" value="P:iron ion transmembrane transport"/>
    <property type="evidence" value="ECO:0007669"/>
    <property type="project" value="TreeGrafter"/>
</dbReference>
<accession>A0A518H5G7</accession>
<evidence type="ECO:0000256" key="3">
    <source>
        <dbReference type="ARBA" id="ARBA00022989"/>
    </source>
</evidence>
<dbReference type="AlphaFoldDB" id="A0A518H5G7"/>
<feature type="transmembrane region" description="Helical" evidence="5">
    <location>
        <begin position="341"/>
        <end position="366"/>
    </location>
</feature>
<name>A0A518H5G7_9BACT</name>
<feature type="transmembrane region" description="Helical" evidence="5">
    <location>
        <begin position="226"/>
        <end position="250"/>
    </location>
</feature>
<dbReference type="KEGG" id="tpla:ElP_39900"/>
<dbReference type="PANTHER" id="PTHR11706:SF3">
    <property type="entry name" value="METAL ION TRANSPORT PROTEIN"/>
    <property type="match status" value="1"/>
</dbReference>
<keyword evidence="4 5" id="KW-0472">Membrane</keyword>
<comment type="subcellular location">
    <subcellularLocation>
        <location evidence="1">Membrane</location>
        <topology evidence="1">Multi-pass membrane protein</topology>
    </subcellularLocation>
</comment>
<dbReference type="Proteomes" id="UP000317835">
    <property type="component" value="Chromosome"/>
</dbReference>
<feature type="transmembrane region" description="Helical" evidence="5">
    <location>
        <begin position="183"/>
        <end position="201"/>
    </location>
</feature>
<feature type="transmembrane region" description="Helical" evidence="5">
    <location>
        <begin position="108"/>
        <end position="137"/>
    </location>
</feature>
<protein>
    <submittedName>
        <fullName evidence="6">Manganese transport protein MntH</fullName>
    </submittedName>
</protein>
<feature type="transmembrane region" description="Helical" evidence="5">
    <location>
        <begin position="157"/>
        <end position="176"/>
    </location>
</feature>
<evidence type="ECO:0000313" key="7">
    <source>
        <dbReference type="Proteomes" id="UP000317835"/>
    </source>
</evidence>
<feature type="transmembrane region" description="Helical" evidence="5">
    <location>
        <begin position="39"/>
        <end position="59"/>
    </location>
</feature>
<dbReference type="InterPro" id="IPR001046">
    <property type="entry name" value="NRAMP_fam"/>
</dbReference>
<evidence type="ECO:0000256" key="2">
    <source>
        <dbReference type="ARBA" id="ARBA00022692"/>
    </source>
</evidence>
<dbReference type="EMBL" id="CP036426">
    <property type="protein sequence ID" value="QDV36079.1"/>
    <property type="molecule type" value="Genomic_DNA"/>
</dbReference>
<evidence type="ECO:0000313" key="6">
    <source>
        <dbReference type="EMBL" id="QDV36079.1"/>
    </source>
</evidence>
<feature type="transmembrane region" description="Helical" evidence="5">
    <location>
        <begin position="387"/>
        <end position="406"/>
    </location>
</feature>
<feature type="transmembrane region" description="Helical" evidence="5">
    <location>
        <begin position="412"/>
        <end position="436"/>
    </location>
</feature>
<evidence type="ECO:0000256" key="4">
    <source>
        <dbReference type="ARBA" id="ARBA00023136"/>
    </source>
</evidence>
<organism evidence="6 7">
    <name type="scientific">Tautonia plasticadhaerens</name>
    <dbReference type="NCBI Taxonomy" id="2527974"/>
    <lineage>
        <taxon>Bacteria</taxon>
        <taxon>Pseudomonadati</taxon>
        <taxon>Planctomycetota</taxon>
        <taxon>Planctomycetia</taxon>
        <taxon>Isosphaerales</taxon>
        <taxon>Isosphaeraceae</taxon>
        <taxon>Tautonia</taxon>
    </lineage>
</organism>
<keyword evidence="2 5" id="KW-0812">Transmembrane</keyword>
<keyword evidence="3 5" id="KW-1133">Transmembrane helix</keyword>